<dbReference type="OrthoDB" id="983479at2759"/>
<dbReference type="SUPFAM" id="SSF57863">
    <property type="entry name" value="ArfGap/RecO-like zinc finger"/>
    <property type="match status" value="1"/>
</dbReference>
<keyword evidence="2" id="KW-0479">Metal-binding</keyword>
<dbReference type="InterPro" id="IPR038508">
    <property type="entry name" value="ArfGAP_dom_sf"/>
</dbReference>
<evidence type="ECO:0000313" key="9">
    <source>
        <dbReference type="Proteomes" id="UP000031668"/>
    </source>
</evidence>
<proteinExistence type="predicted"/>
<dbReference type="AlphaFoldDB" id="A0A0C2MP11"/>
<protein>
    <submittedName>
        <fullName evidence="8">ADP-ribosylation factor GTPase-activating protein 2</fullName>
    </submittedName>
</protein>
<dbReference type="PANTHER" id="PTHR45686">
    <property type="entry name" value="ADP-RIBOSYLATION FACTOR GTPASE ACTIVATING PROTEIN 3, ISOFORM H-RELATED"/>
    <property type="match status" value="1"/>
</dbReference>
<evidence type="ECO:0000256" key="5">
    <source>
        <dbReference type="PROSITE-ProRule" id="PRU00288"/>
    </source>
</evidence>
<evidence type="ECO:0000256" key="4">
    <source>
        <dbReference type="ARBA" id="ARBA00022833"/>
    </source>
</evidence>
<dbReference type="PANTHER" id="PTHR45686:SF4">
    <property type="entry name" value="ADP-RIBOSYLATION FACTOR GTPASE ACTIVATING PROTEIN 3, ISOFORM H"/>
    <property type="match status" value="1"/>
</dbReference>
<organism evidence="8 9">
    <name type="scientific">Thelohanellus kitauei</name>
    <name type="common">Myxosporean</name>
    <dbReference type="NCBI Taxonomy" id="669202"/>
    <lineage>
        <taxon>Eukaryota</taxon>
        <taxon>Metazoa</taxon>
        <taxon>Cnidaria</taxon>
        <taxon>Myxozoa</taxon>
        <taxon>Myxosporea</taxon>
        <taxon>Bivalvulida</taxon>
        <taxon>Platysporina</taxon>
        <taxon>Myxobolidae</taxon>
        <taxon>Thelohanellus</taxon>
    </lineage>
</organism>
<feature type="region of interest" description="Disordered" evidence="6">
    <location>
        <begin position="125"/>
        <end position="145"/>
    </location>
</feature>
<dbReference type="PROSITE" id="PS50115">
    <property type="entry name" value="ARFGAP"/>
    <property type="match status" value="1"/>
</dbReference>
<evidence type="ECO:0000256" key="3">
    <source>
        <dbReference type="ARBA" id="ARBA00022771"/>
    </source>
</evidence>
<keyword evidence="3 5" id="KW-0863">Zinc-finger</keyword>
<accession>A0A0C2MP11</accession>
<feature type="domain" description="Arf-GAP" evidence="7">
    <location>
        <begin position="8"/>
        <end position="115"/>
    </location>
</feature>
<evidence type="ECO:0000256" key="6">
    <source>
        <dbReference type="SAM" id="MobiDB-lite"/>
    </source>
</evidence>
<dbReference type="Pfam" id="PF01412">
    <property type="entry name" value="ArfGap"/>
    <property type="match status" value="1"/>
</dbReference>
<keyword evidence="4" id="KW-0862">Zinc</keyword>
<keyword evidence="9" id="KW-1185">Reference proteome</keyword>
<dbReference type="GO" id="GO:0048205">
    <property type="term" value="P:COPI coating of Golgi vesicle"/>
    <property type="evidence" value="ECO:0007669"/>
    <property type="project" value="TreeGrafter"/>
</dbReference>
<evidence type="ECO:0000256" key="2">
    <source>
        <dbReference type="ARBA" id="ARBA00022723"/>
    </source>
</evidence>
<dbReference type="SMART" id="SM00105">
    <property type="entry name" value="ArfGap"/>
    <property type="match status" value="1"/>
</dbReference>
<dbReference type="InterPro" id="IPR001164">
    <property type="entry name" value="ArfGAP_dom"/>
</dbReference>
<sequence length="387" mass="43097">MDAIVPLDQFQAGIREEMNKTENKTCFDCGNVNPSWVSVTYGIFICIECSSSHRSLGVGYSFVRSVNLDTKWSYFHYNCMKAGGNLKAAKFFKSRGIYELDVKSKYTTSAAAEYKNILERRVRDGTDKDSGAQSVKLVSPSGGNTIESEQQPIILEESPKPSIALIDKPVDRPVKSLNAKKIKADFDANNNDVGDEFVVSSNSAKSGDDRLGMGSGTRVVTKKIAHSISKGAVEINEENVLSEFKEPIDHSKIQRLQKVDMKPQLSRKKCIAFMTRSIHRPKNTPFIVTDEDQRQPLPLESNRPMSISSDNYRRTELSKIGTSGYNSDQQNELALGAEDSPGLFTTTEKKMRDFLRGFYATIGNAGSIVNMYIRKKRYSLTTPGDGY</sequence>
<evidence type="ECO:0000313" key="8">
    <source>
        <dbReference type="EMBL" id="KII63381.1"/>
    </source>
</evidence>
<dbReference type="GO" id="GO:0008270">
    <property type="term" value="F:zinc ion binding"/>
    <property type="evidence" value="ECO:0007669"/>
    <property type="project" value="UniProtKB-KW"/>
</dbReference>
<keyword evidence="1" id="KW-0343">GTPase activation</keyword>
<dbReference type="InterPro" id="IPR037278">
    <property type="entry name" value="ARFGAP/RecO"/>
</dbReference>
<dbReference type="GO" id="GO:0005096">
    <property type="term" value="F:GTPase activator activity"/>
    <property type="evidence" value="ECO:0007669"/>
    <property type="project" value="UniProtKB-KW"/>
</dbReference>
<dbReference type="EMBL" id="JWZT01004672">
    <property type="protein sequence ID" value="KII63381.1"/>
    <property type="molecule type" value="Genomic_DNA"/>
</dbReference>
<name>A0A0C2MP11_THEKT</name>
<evidence type="ECO:0000259" key="7">
    <source>
        <dbReference type="PROSITE" id="PS50115"/>
    </source>
</evidence>
<dbReference type="PRINTS" id="PR00405">
    <property type="entry name" value="REVINTRACTNG"/>
</dbReference>
<dbReference type="Gene3D" id="1.10.220.150">
    <property type="entry name" value="Arf GTPase activating protein"/>
    <property type="match status" value="1"/>
</dbReference>
<evidence type="ECO:0000256" key="1">
    <source>
        <dbReference type="ARBA" id="ARBA00022468"/>
    </source>
</evidence>
<reference evidence="8 9" key="1">
    <citation type="journal article" date="2014" name="Genome Biol. Evol.">
        <title>The genome of the myxosporean Thelohanellus kitauei shows adaptations to nutrient acquisition within its fish host.</title>
        <authorList>
            <person name="Yang Y."/>
            <person name="Xiong J."/>
            <person name="Zhou Z."/>
            <person name="Huo F."/>
            <person name="Miao W."/>
            <person name="Ran C."/>
            <person name="Liu Y."/>
            <person name="Zhang J."/>
            <person name="Feng J."/>
            <person name="Wang M."/>
            <person name="Wang M."/>
            <person name="Wang L."/>
            <person name="Yao B."/>
        </authorList>
    </citation>
    <scope>NUCLEOTIDE SEQUENCE [LARGE SCALE GENOMIC DNA]</scope>
    <source>
        <strain evidence="8">Wuqing</strain>
    </source>
</reference>
<dbReference type="Proteomes" id="UP000031668">
    <property type="component" value="Unassembled WGS sequence"/>
</dbReference>
<gene>
    <name evidence="8" type="ORF">RF11_07600</name>
</gene>
<dbReference type="CDD" id="cd08831">
    <property type="entry name" value="ArfGap_ArfGap2_3_like"/>
    <property type="match status" value="1"/>
</dbReference>
<dbReference type="GO" id="GO:0000139">
    <property type="term" value="C:Golgi membrane"/>
    <property type="evidence" value="ECO:0007669"/>
    <property type="project" value="GOC"/>
</dbReference>
<comment type="caution">
    <text evidence="8">The sequence shown here is derived from an EMBL/GenBank/DDBJ whole genome shotgun (WGS) entry which is preliminary data.</text>
</comment>